<feature type="binding site" evidence="9">
    <location>
        <position position="125"/>
    </location>
    <ligand>
        <name>1-deoxy-D-xylulose 5-phosphate</name>
        <dbReference type="ChEBI" id="CHEBI:57792"/>
    </ligand>
</feature>
<keyword evidence="4 9" id="KW-0521">NADP</keyword>
<dbReference type="Pfam" id="PF13288">
    <property type="entry name" value="DXPR_C"/>
    <property type="match status" value="1"/>
</dbReference>
<dbReference type="PIRSF" id="PIRSF006205">
    <property type="entry name" value="Dxp_reductismrs"/>
    <property type="match status" value="1"/>
</dbReference>
<dbReference type="SUPFAM" id="SSF51735">
    <property type="entry name" value="NAD(P)-binding Rossmann-fold domains"/>
    <property type="match status" value="1"/>
</dbReference>
<evidence type="ECO:0000256" key="2">
    <source>
        <dbReference type="ARBA" id="ARBA00006825"/>
    </source>
</evidence>
<feature type="domain" description="1-deoxy-D-xylulose 5-phosphate reductoisomerase N-terminal" evidence="10">
    <location>
        <begin position="4"/>
        <end position="132"/>
    </location>
</feature>
<sequence>MIGLTVLGSTGSIGISTLDVVARHPDKYQVIALTANSDVEGLLKQCREFLPRYAVMADPDSAQLLAQRVRAARLEIEVLSGVDGLAYVAALDEVAYVMAAIVGAAGLLPTLAAARTGKRILLANKEALVVAGELFMQEVAIGGAEILPIDSEHNAVFQCMPANFSQGLERVGVSQILLTASGGPFRKLTLDQLEGVTPAQACAHPNWDMGRKISVDSATMMNKGLEVIEACWLFNTASDRIKVVLHPQSVIHSMVAYDDGSVLAQLGNPDMRTPIAHALAWPERIVSGVGPLDLFEVGRLDFEEPDFNRFACLRLAYEAIEAGGTSPAILNAANEVAVASFLDERIAFTEIPIVIESVLTALPGIHTGDLDTLLEVDTEARRCAEQMIRIKV</sequence>
<evidence type="ECO:0000256" key="6">
    <source>
        <dbReference type="ARBA" id="ARBA00023211"/>
    </source>
</evidence>
<dbReference type="InterPro" id="IPR036291">
    <property type="entry name" value="NAD(P)-bd_dom_sf"/>
</dbReference>
<feature type="binding site" evidence="9">
    <location>
        <position position="223"/>
    </location>
    <ligand>
        <name>1-deoxy-D-xylulose 5-phosphate</name>
        <dbReference type="ChEBI" id="CHEBI:57792"/>
    </ligand>
</feature>
<feature type="domain" description="DXP reductoisomerase C-terminal" evidence="12">
    <location>
        <begin position="266"/>
        <end position="382"/>
    </location>
</feature>
<dbReference type="FunFam" id="3.40.50.720:FF:000045">
    <property type="entry name" value="1-deoxy-D-xylulose 5-phosphate reductoisomerase"/>
    <property type="match status" value="1"/>
</dbReference>
<dbReference type="PANTHER" id="PTHR30525">
    <property type="entry name" value="1-DEOXY-D-XYLULOSE 5-PHOSPHATE REDUCTOISOMERASE"/>
    <property type="match status" value="1"/>
</dbReference>
<dbReference type="UniPathway" id="UPA00056">
    <property type="reaction ID" value="UER00092"/>
</dbReference>
<feature type="binding site" evidence="9">
    <location>
        <position position="181"/>
    </location>
    <ligand>
        <name>1-deoxy-D-xylulose 5-phosphate</name>
        <dbReference type="ChEBI" id="CHEBI:57792"/>
    </ligand>
</feature>
<evidence type="ECO:0000259" key="11">
    <source>
        <dbReference type="Pfam" id="PF08436"/>
    </source>
</evidence>
<evidence type="ECO:0000313" key="13">
    <source>
        <dbReference type="EMBL" id="TVT51335.1"/>
    </source>
</evidence>
<dbReference type="Pfam" id="PF08436">
    <property type="entry name" value="DXP_redisom_C"/>
    <property type="match status" value="1"/>
</dbReference>
<comment type="caution">
    <text evidence="13">The sequence shown here is derived from an EMBL/GenBank/DDBJ whole genome shotgun (WGS) entry which is preliminary data.</text>
</comment>
<dbReference type="NCBIfam" id="TIGR00243">
    <property type="entry name" value="Dxr"/>
    <property type="match status" value="1"/>
</dbReference>
<dbReference type="EC" id="1.1.1.267" evidence="9"/>
<feature type="binding site" evidence="9">
    <location>
        <position position="10"/>
    </location>
    <ligand>
        <name>NADPH</name>
        <dbReference type="ChEBI" id="CHEBI:57783"/>
    </ligand>
</feature>
<evidence type="ECO:0000313" key="14">
    <source>
        <dbReference type="Proteomes" id="UP000317355"/>
    </source>
</evidence>
<comment type="caution">
    <text evidence="9">Lacks conserved residue(s) required for the propagation of feature annotation.</text>
</comment>
<feature type="domain" description="1-deoxy-D-xylulose 5-phosphate reductoisomerase C-terminal" evidence="11">
    <location>
        <begin position="146"/>
        <end position="234"/>
    </location>
</feature>
<keyword evidence="6 9" id="KW-0464">Manganese</keyword>
<feature type="binding site" evidence="9">
    <location>
        <position position="13"/>
    </location>
    <ligand>
        <name>NADPH</name>
        <dbReference type="ChEBI" id="CHEBI:57783"/>
    </ligand>
</feature>
<feature type="binding site" evidence="9">
    <location>
        <position position="152"/>
    </location>
    <ligand>
        <name>1-deoxy-D-xylulose 5-phosphate</name>
        <dbReference type="ChEBI" id="CHEBI:57792"/>
    </ligand>
</feature>
<feature type="binding site" evidence="9">
    <location>
        <position position="222"/>
    </location>
    <ligand>
        <name>1-deoxy-D-xylulose 5-phosphate</name>
        <dbReference type="ChEBI" id="CHEBI:57792"/>
    </ligand>
</feature>
<comment type="cofactor">
    <cofactor evidence="9">
        <name>Mg(2+)</name>
        <dbReference type="ChEBI" id="CHEBI:18420"/>
    </cofactor>
    <cofactor evidence="9">
        <name>Mn(2+)</name>
        <dbReference type="ChEBI" id="CHEBI:29035"/>
    </cofactor>
</comment>
<comment type="catalytic activity">
    <reaction evidence="8">
        <text>2-C-methyl-D-erythritol 4-phosphate + NADP(+) = 1-deoxy-D-xylulose 5-phosphate + NADPH + H(+)</text>
        <dbReference type="Rhea" id="RHEA:13717"/>
        <dbReference type="ChEBI" id="CHEBI:15378"/>
        <dbReference type="ChEBI" id="CHEBI:57783"/>
        <dbReference type="ChEBI" id="CHEBI:57792"/>
        <dbReference type="ChEBI" id="CHEBI:58262"/>
        <dbReference type="ChEBI" id="CHEBI:58349"/>
        <dbReference type="EC" id="1.1.1.267"/>
    </reaction>
    <physiologicalReaction direction="right-to-left" evidence="8">
        <dbReference type="Rhea" id="RHEA:13719"/>
    </physiologicalReaction>
</comment>
<protein>
    <recommendedName>
        <fullName evidence="9">1-deoxy-D-xylulose 5-phosphate reductoisomerase</fullName>
        <shortName evidence="9">DXP reductoisomerase</shortName>
        <ecNumber evidence="9">1.1.1.267</ecNumber>
    </recommendedName>
    <alternativeName>
        <fullName evidence="9">1-deoxyxylulose-5-phosphate reductoisomerase</fullName>
    </alternativeName>
    <alternativeName>
        <fullName evidence="9">2-C-methyl-D-erythritol 4-phosphate synthase</fullName>
    </alternativeName>
</protein>
<dbReference type="GO" id="GO:0030604">
    <property type="term" value="F:1-deoxy-D-xylulose-5-phosphate reductoisomerase activity"/>
    <property type="evidence" value="ECO:0007669"/>
    <property type="project" value="UniProtKB-UniRule"/>
</dbReference>
<dbReference type="InterPro" id="IPR036169">
    <property type="entry name" value="DXPR_C_sf"/>
</dbReference>
<dbReference type="InterPro" id="IPR013512">
    <property type="entry name" value="DXP_reductoisomerase_N"/>
</dbReference>
<evidence type="ECO:0000256" key="9">
    <source>
        <dbReference type="HAMAP-Rule" id="MF_00183"/>
    </source>
</evidence>
<dbReference type="GO" id="GO:0070402">
    <property type="term" value="F:NADPH binding"/>
    <property type="evidence" value="ECO:0007669"/>
    <property type="project" value="InterPro"/>
</dbReference>
<dbReference type="Pfam" id="PF02670">
    <property type="entry name" value="DXP_reductoisom"/>
    <property type="match status" value="1"/>
</dbReference>
<keyword evidence="5 9" id="KW-0560">Oxidoreductase</keyword>
<name>A0A558CRD7_9GAMM</name>
<dbReference type="Gene3D" id="3.40.50.720">
    <property type="entry name" value="NAD(P)-binding Rossmann-like Domain"/>
    <property type="match status" value="1"/>
</dbReference>
<dbReference type="NCBIfam" id="NF009114">
    <property type="entry name" value="PRK12464.1"/>
    <property type="match status" value="1"/>
</dbReference>
<evidence type="ECO:0000259" key="12">
    <source>
        <dbReference type="Pfam" id="PF13288"/>
    </source>
</evidence>
<dbReference type="PANTHER" id="PTHR30525:SF0">
    <property type="entry name" value="1-DEOXY-D-XYLULOSE 5-PHOSPHATE REDUCTOISOMERASE, CHLOROPLASTIC"/>
    <property type="match status" value="1"/>
</dbReference>
<feature type="binding site" evidence="9">
    <location>
        <position position="210"/>
    </location>
    <ligand>
        <name>NADPH</name>
        <dbReference type="ChEBI" id="CHEBI:57783"/>
    </ligand>
</feature>
<reference evidence="13 14" key="1">
    <citation type="submission" date="2019-07" db="EMBL/GenBank/DDBJ databases">
        <title>The pathways for chlorine oxyanion respiration interact through the shared metabolite chlorate.</title>
        <authorList>
            <person name="Barnum T.P."/>
            <person name="Cheng Y."/>
            <person name="Hill K.A."/>
            <person name="Lucas L.N."/>
            <person name="Carlson H.K."/>
            <person name="Coates J.D."/>
        </authorList>
    </citation>
    <scope>NUCLEOTIDE SEQUENCE [LARGE SCALE GENOMIC DNA]</scope>
    <source>
        <strain evidence="13">BK-3</strain>
    </source>
</reference>
<evidence type="ECO:0000256" key="5">
    <source>
        <dbReference type="ARBA" id="ARBA00023002"/>
    </source>
</evidence>
<dbReference type="Gene3D" id="1.10.1740.10">
    <property type="match status" value="1"/>
</dbReference>
<accession>A0A558CRD7</accession>
<feature type="binding site" evidence="9">
    <location>
        <position position="126"/>
    </location>
    <ligand>
        <name>NADPH</name>
        <dbReference type="ChEBI" id="CHEBI:57783"/>
    </ligand>
</feature>
<gene>
    <name evidence="9" type="primary">dxr</name>
    <name evidence="13" type="ORF">FHK82_15985</name>
</gene>
<evidence type="ECO:0000256" key="4">
    <source>
        <dbReference type="ARBA" id="ARBA00022857"/>
    </source>
</evidence>
<keyword evidence="9" id="KW-0460">Magnesium</keyword>
<feature type="binding site" evidence="9">
    <location>
        <position position="150"/>
    </location>
    <ligand>
        <name>Mn(2+)</name>
        <dbReference type="ChEBI" id="CHEBI:29035"/>
    </ligand>
</feature>
<dbReference type="STRING" id="1543721.AAY24_01920"/>
<dbReference type="GO" id="GO:0030145">
    <property type="term" value="F:manganese ion binding"/>
    <property type="evidence" value="ECO:0007669"/>
    <property type="project" value="TreeGrafter"/>
</dbReference>
<dbReference type="GO" id="GO:0051484">
    <property type="term" value="P:isopentenyl diphosphate biosynthetic process, methylerythritol 4-phosphate pathway involved in terpenoid biosynthetic process"/>
    <property type="evidence" value="ECO:0007669"/>
    <property type="project" value="TreeGrafter"/>
</dbReference>
<dbReference type="NCBIfam" id="NF003938">
    <property type="entry name" value="PRK05447.1-1"/>
    <property type="match status" value="1"/>
</dbReference>
<comment type="pathway">
    <text evidence="1 9">Isoprenoid biosynthesis; isopentenyl diphosphate biosynthesis via DXP pathway; isopentenyl diphosphate from 1-deoxy-D-xylulose 5-phosphate: step 1/6.</text>
</comment>
<feature type="binding site" evidence="9">
    <location>
        <position position="226"/>
    </location>
    <ligand>
        <name>1-deoxy-D-xylulose 5-phosphate</name>
        <dbReference type="ChEBI" id="CHEBI:57792"/>
    </ligand>
</feature>
<feature type="binding site" evidence="9">
    <location>
        <position position="226"/>
    </location>
    <ligand>
        <name>Mn(2+)</name>
        <dbReference type="ChEBI" id="CHEBI:29035"/>
    </ligand>
</feature>
<evidence type="ECO:0000259" key="10">
    <source>
        <dbReference type="Pfam" id="PF02670"/>
    </source>
</evidence>
<evidence type="ECO:0000256" key="3">
    <source>
        <dbReference type="ARBA" id="ARBA00022723"/>
    </source>
</evidence>
<dbReference type="InterPro" id="IPR026877">
    <property type="entry name" value="DXPR_C"/>
</dbReference>
<keyword evidence="7 9" id="KW-0414">Isoprene biosynthesis</keyword>
<dbReference type="InterPro" id="IPR013644">
    <property type="entry name" value="DXP_reductoisomerase_C"/>
</dbReference>
<feature type="binding site" evidence="9">
    <location>
        <position position="11"/>
    </location>
    <ligand>
        <name>NADPH</name>
        <dbReference type="ChEBI" id="CHEBI:57783"/>
    </ligand>
</feature>
<organism evidence="13 14">
    <name type="scientific">Sedimenticola thiotaurini</name>
    <dbReference type="NCBI Taxonomy" id="1543721"/>
    <lineage>
        <taxon>Bacteria</taxon>
        <taxon>Pseudomonadati</taxon>
        <taxon>Pseudomonadota</taxon>
        <taxon>Gammaproteobacteria</taxon>
        <taxon>Chromatiales</taxon>
        <taxon>Sedimenticolaceae</taxon>
        <taxon>Sedimenticola</taxon>
    </lineage>
</organism>
<comment type="similarity">
    <text evidence="2 9">Belongs to the DXR family.</text>
</comment>
<proteinExistence type="inferred from homology"/>
<evidence type="ECO:0000256" key="7">
    <source>
        <dbReference type="ARBA" id="ARBA00023229"/>
    </source>
</evidence>
<dbReference type="HAMAP" id="MF_00183">
    <property type="entry name" value="DXP_reductoisom"/>
    <property type="match status" value="1"/>
</dbReference>
<dbReference type="EMBL" id="VMRY01000096">
    <property type="protein sequence ID" value="TVT51335.1"/>
    <property type="molecule type" value="Genomic_DNA"/>
</dbReference>
<feature type="binding site" evidence="9">
    <location>
        <position position="152"/>
    </location>
    <ligand>
        <name>Mn(2+)</name>
        <dbReference type="ChEBI" id="CHEBI:29035"/>
    </ligand>
</feature>
<keyword evidence="13" id="KW-0413">Isomerase</keyword>
<dbReference type="Proteomes" id="UP000317355">
    <property type="component" value="Unassembled WGS sequence"/>
</dbReference>
<dbReference type="SUPFAM" id="SSF69055">
    <property type="entry name" value="1-deoxy-D-xylulose-5-phosphate reductoisomerase, C-terminal domain"/>
    <property type="match status" value="1"/>
</dbReference>
<dbReference type="AlphaFoldDB" id="A0A558CRD7"/>
<evidence type="ECO:0000256" key="1">
    <source>
        <dbReference type="ARBA" id="ARBA00005094"/>
    </source>
</evidence>
<comment type="function">
    <text evidence="9">Catalyzes the NADPH-dependent rearrangement and reduction of 1-deoxy-D-xylulose-5-phosphate (DXP) to 2-C-methyl-D-erythritol 4-phosphate (MEP).</text>
</comment>
<feature type="binding site" evidence="9">
    <location>
        <position position="124"/>
    </location>
    <ligand>
        <name>NADPH</name>
        <dbReference type="ChEBI" id="CHEBI:57783"/>
    </ligand>
</feature>
<evidence type="ECO:0000256" key="8">
    <source>
        <dbReference type="ARBA" id="ARBA00048543"/>
    </source>
</evidence>
<feature type="binding site" evidence="9">
    <location>
        <position position="204"/>
    </location>
    <ligand>
        <name>1-deoxy-D-xylulose 5-phosphate</name>
        <dbReference type="ChEBI" id="CHEBI:57792"/>
    </ligand>
</feature>
<feature type="binding site" evidence="9">
    <location>
        <position position="12"/>
    </location>
    <ligand>
        <name>NADPH</name>
        <dbReference type="ChEBI" id="CHEBI:57783"/>
    </ligand>
</feature>
<feature type="binding site" evidence="9">
    <location>
        <position position="217"/>
    </location>
    <ligand>
        <name>1-deoxy-D-xylulose 5-phosphate</name>
        <dbReference type="ChEBI" id="CHEBI:57792"/>
    </ligand>
</feature>
<dbReference type="SUPFAM" id="SSF55347">
    <property type="entry name" value="Glyceraldehyde-3-phosphate dehydrogenase-like, C-terminal domain"/>
    <property type="match status" value="1"/>
</dbReference>
<feature type="binding site" evidence="9">
    <location>
        <position position="151"/>
    </location>
    <ligand>
        <name>1-deoxy-D-xylulose 5-phosphate</name>
        <dbReference type="ChEBI" id="CHEBI:57792"/>
    </ligand>
</feature>
<dbReference type="GO" id="GO:0016853">
    <property type="term" value="F:isomerase activity"/>
    <property type="evidence" value="ECO:0007669"/>
    <property type="project" value="UniProtKB-KW"/>
</dbReference>
<keyword evidence="3 9" id="KW-0479">Metal-binding</keyword>
<dbReference type="InterPro" id="IPR003821">
    <property type="entry name" value="DXP_reductoisomerase"/>
</dbReference>